<reference evidence="4 5" key="1">
    <citation type="journal article" date="2017" name="Nat. Commun.">
        <title>In situ click chemistry generation of cyclooxygenase-2 inhibitors.</title>
        <authorList>
            <person name="Bhardwaj A."/>
            <person name="Kaur J."/>
            <person name="Wuest M."/>
            <person name="Wuest F."/>
        </authorList>
    </citation>
    <scope>NUCLEOTIDE SEQUENCE [LARGE SCALE GENOMIC DNA]</scope>
    <source>
        <strain evidence="4">S2_018_000_R2_106</strain>
    </source>
</reference>
<accession>A0A6N4RAT3</accession>
<evidence type="ECO:0000256" key="3">
    <source>
        <dbReference type="SAM" id="SignalP"/>
    </source>
</evidence>
<name>A0A6N4RAT3_BLAVI</name>
<dbReference type="InterPro" id="IPR038161">
    <property type="entry name" value="VirB9/CagX/TrbG_C_sf"/>
</dbReference>
<evidence type="ECO:0000256" key="1">
    <source>
        <dbReference type="ARBA" id="ARBA00006135"/>
    </source>
</evidence>
<comment type="caution">
    <text evidence="4">The sequence shown here is derived from an EMBL/GenBank/DDBJ whole genome shotgun (WGS) entry which is preliminary data.</text>
</comment>
<dbReference type="Proteomes" id="UP000320948">
    <property type="component" value="Unassembled WGS sequence"/>
</dbReference>
<dbReference type="InterPro" id="IPR010258">
    <property type="entry name" value="Conjugal_tfr_TrbG/VirB9/CagX"/>
</dbReference>
<dbReference type="Pfam" id="PF03524">
    <property type="entry name" value="CagX"/>
    <property type="match status" value="1"/>
</dbReference>
<dbReference type="EMBL" id="VAFM01000001">
    <property type="protein sequence ID" value="TKW61155.1"/>
    <property type="molecule type" value="Genomic_DNA"/>
</dbReference>
<dbReference type="CDD" id="cd06911">
    <property type="entry name" value="VirB9_CagX_TrbG"/>
    <property type="match status" value="1"/>
</dbReference>
<keyword evidence="2 3" id="KW-0732">Signal</keyword>
<organism evidence="4 5">
    <name type="scientific">Blastochloris viridis</name>
    <name type="common">Rhodopseudomonas viridis</name>
    <dbReference type="NCBI Taxonomy" id="1079"/>
    <lineage>
        <taxon>Bacteria</taxon>
        <taxon>Pseudomonadati</taxon>
        <taxon>Pseudomonadota</taxon>
        <taxon>Alphaproteobacteria</taxon>
        <taxon>Hyphomicrobiales</taxon>
        <taxon>Blastochloridaceae</taxon>
        <taxon>Blastochloris</taxon>
    </lineage>
</organism>
<feature type="chain" id="PRO_5026693767" evidence="3">
    <location>
        <begin position="20"/>
        <end position="347"/>
    </location>
</feature>
<dbReference type="Gene3D" id="2.60.40.2500">
    <property type="match status" value="1"/>
</dbReference>
<protein>
    <submittedName>
        <fullName evidence="4">Uncharacterized protein</fullName>
    </submittedName>
</protein>
<proteinExistence type="inferred from homology"/>
<evidence type="ECO:0000313" key="5">
    <source>
        <dbReference type="Proteomes" id="UP000320948"/>
    </source>
</evidence>
<comment type="similarity">
    <text evidence="1">Belongs to the TrbG/VirB9 family.</text>
</comment>
<dbReference type="InterPro" id="IPR033645">
    <property type="entry name" value="VirB9/CagX/TrbG_C"/>
</dbReference>
<evidence type="ECO:0000256" key="2">
    <source>
        <dbReference type="ARBA" id="ARBA00022729"/>
    </source>
</evidence>
<dbReference type="AlphaFoldDB" id="A0A6N4RAT3"/>
<evidence type="ECO:0000313" key="4">
    <source>
        <dbReference type="EMBL" id="TKW61155.1"/>
    </source>
</evidence>
<sequence length="347" mass="38700">MKYSSFLVIAMGIATTAQAQVVDKKMQGMAEVTQPSRAERGEGLMTNTDPLKLNLKAVQEAFDDSANDANVAFFDYRPEYTAKIRTRVGVRTVINFEPGETIKSFVIGNPEIFNVMPIQSTEYKKGFIPNILTVKAAYAGADTNLVVITESQRLYNFYLRSDPVNSKFVPQFTVYMRLPVQESVLATIAKLTEEASPTVVSGSTATEEADKRKAKPKLFTVQRSGDNDYLKTLEESENINTDYRIKGTKAIAPYAVYDDGSFTYFDYRDRLASDRLPVVYKVVDGYDTLVNFNIVKGFIVAESLSPEGWTLRNGEKFACIKPTKPVGVVQRKPLRDEIASEYEAAGQ</sequence>
<feature type="signal peptide" evidence="3">
    <location>
        <begin position="1"/>
        <end position="19"/>
    </location>
</feature>
<gene>
    <name evidence="4" type="ORF">DI628_00560</name>
</gene>